<sequence>MAAVVVALMSEEFSAATVTALRHRLQAQVNSVGLTGDVGFDFVLAVHELVTNAVRHGGGHGHLALRREDDVLVCEVSDQGVAAGGLPVRLPAVDVAGGRGLWLAHRLTEGLLLTRRPDGVTAVVTACLQPSGGADSPPVAAGTASADESGGPAGDDGEGPGPGR</sequence>
<feature type="region of interest" description="Disordered" evidence="2">
    <location>
        <begin position="130"/>
        <end position="164"/>
    </location>
</feature>
<dbReference type="PANTHER" id="PTHR35526">
    <property type="entry name" value="ANTI-SIGMA-F FACTOR RSBW-RELATED"/>
    <property type="match status" value="1"/>
</dbReference>
<dbReference type="EMBL" id="POUB01000008">
    <property type="protein sequence ID" value="PZG02478.1"/>
    <property type="molecule type" value="Genomic_DNA"/>
</dbReference>
<keyword evidence="1" id="KW-0723">Serine/threonine-protein kinase</keyword>
<dbReference type="InterPro" id="IPR050267">
    <property type="entry name" value="Anti-sigma-factor_SerPK"/>
</dbReference>
<dbReference type="AlphaFoldDB" id="A0A2W2DRU6"/>
<feature type="compositionally biased region" description="Gly residues" evidence="2">
    <location>
        <begin position="151"/>
        <end position="164"/>
    </location>
</feature>
<comment type="caution">
    <text evidence="4">The sequence shown here is derived from an EMBL/GenBank/DDBJ whole genome shotgun (WGS) entry which is preliminary data.</text>
</comment>
<dbReference type="CDD" id="cd16936">
    <property type="entry name" value="HATPase_RsbW-like"/>
    <property type="match status" value="1"/>
</dbReference>
<evidence type="ECO:0000256" key="1">
    <source>
        <dbReference type="ARBA" id="ARBA00022527"/>
    </source>
</evidence>
<dbReference type="Pfam" id="PF13581">
    <property type="entry name" value="HATPase_c_2"/>
    <property type="match status" value="1"/>
</dbReference>
<keyword evidence="4" id="KW-0547">Nucleotide-binding</keyword>
<gene>
    <name evidence="4" type="ORF">C1I99_02595</name>
</gene>
<dbReference type="Gene3D" id="3.30.565.10">
    <property type="entry name" value="Histidine kinase-like ATPase, C-terminal domain"/>
    <property type="match status" value="1"/>
</dbReference>
<keyword evidence="1" id="KW-0808">Transferase</keyword>
<dbReference type="Proteomes" id="UP000248749">
    <property type="component" value="Unassembled WGS sequence"/>
</dbReference>
<dbReference type="SUPFAM" id="SSF55874">
    <property type="entry name" value="ATPase domain of HSP90 chaperone/DNA topoisomerase II/histidine kinase"/>
    <property type="match status" value="1"/>
</dbReference>
<evidence type="ECO:0000313" key="5">
    <source>
        <dbReference type="Proteomes" id="UP000248749"/>
    </source>
</evidence>
<accession>A0A2W2DRU6</accession>
<evidence type="ECO:0000259" key="3">
    <source>
        <dbReference type="Pfam" id="PF13581"/>
    </source>
</evidence>
<dbReference type="GO" id="GO:0004674">
    <property type="term" value="F:protein serine/threonine kinase activity"/>
    <property type="evidence" value="ECO:0007669"/>
    <property type="project" value="UniProtKB-KW"/>
</dbReference>
<organism evidence="4 5">
    <name type="scientific">Micromonospora deserti</name>
    <dbReference type="NCBI Taxonomy" id="2070366"/>
    <lineage>
        <taxon>Bacteria</taxon>
        <taxon>Bacillati</taxon>
        <taxon>Actinomycetota</taxon>
        <taxon>Actinomycetes</taxon>
        <taxon>Micromonosporales</taxon>
        <taxon>Micromonosporaceae</taxon>
        <taxon>Micromonospora</taxon>
    </lineage>
</organism>
<evidence type="ECO:0000256" key="2">
    <source>
        <dbReference type="SAM" id="MobiDB-lite"/>
    </source>
</evidence>
<evidence type="ECO:0000313" key="4">
    <source>
        <dbReference type="EMBL" id="PZG02478.1"/>
    </source>
</evidence>
<protein>
    <submittedName>
        <fullName evidence="4">ATP-binding protein</fullName>
    </submittedName>
</protein>
<feature type="domain" description="Histidine kinase/HSP90-like ATPase" evidence="3">
    <location>
        <begin position="15"/>
        <end position="121"/>
    </location>
</feature>
<keyword evidence="4" id="KW-0067">ATP-binding</keyword>
<reference evidence="4 5" key="1">
    <citation type="submission" date="2018-01" db="EMBL/GenBank/DDBJ databases">
        <title>Draft genome sequence of Salinispora sp. 13K206.</title>
        <authorList>
            <person name="Sahin N."/>
            <person name="Saygin H."/>
            <person name="Ay H."/>
        </authorList>
    </citation>
    <scope>NUCLEOTIDE SEQUENCE [LARGE SCALE GENOMIC DNA]</scope>
    <source>
        <strain evidence="4 5">13K206</strain>
    </source>
</reference>
<dbReference type="InterPro" id="IPR003594">
    <property type="entry name" value="HATPase_dom"/>
</dbReference>
<keyword evidence="5" id="KW-1185">Reference proteome</keyword>
<dbReference type="InterPro" id="IPR036890">
    <property type="entry name" value="HATPase_C_sf"/>
</dbReference>
<name>A0A2W2DRU6_9ACTN</name>
<proteinExistence type="predicted"/>
<dbReference type="GO" id="GO:0005524">
    <property type="term" value="F:ATP binding"/>
    <property type="evidence" value="ECO:0007669"/>
    <property type="project" value="UniProtKB-KW"/>
</dbReference>
<keyword evidence="1" id="KW-0418">Kinase</keyword>
<dbReference type="PANTHER" id="PTHR35526:SF3">
    <property type="entry name" value="ANTI-SIGMA-F FACTOR RSBW"/>
    <property type="match status" value="1"/>
</dbReference>